<evidence type="ECO:0000256" key="2">
    <source>
        <dbReference type="SAM" id="Phobius"/>
    </source>
</evidence>
<comment type="caution">
    <text evidence="4">The sequence shown here is derived from an EMBL/GenBank/DDBJ whole genome shotgun (WGS) entry which is preliminary data.</text>
</comment>
<dbReference type="RefSeq" id="WP_345731744.1">
    <property type="nucleotide sequence ID" value="NZ_BAAAYN010000044.1"/>
</dbReference>
<evidence type="ECO:0000313" key="4">
    <source>
        <dbReference type="EMBL" id="GAA3393951.1"/>
    </source>
</evidence>
<accession>A0ABP6T7L7</accession>
<gene>
    <name evidence="4" type="ORF">GCM10020369_61510</name>
</gene>
<feature type="region of interest" description="Disordered" evidence="1">
    <location>
        <begin position="131"/>
        <end position="250"/>
    </location>
</feature>
<dbReference type="EMBL" id="BAAAYN010000044">
    <property type="protein sequence ID" value="GAA3393951.1"/>
    <property type="molecule type" value="Genomic_DNA"/>
</dbReference>
<reference evidence="5" key="1">
    <citation type="journal article" date="2019" name="Int. J. Syst. Evol. Microbiol.">
        <title>The Global Catalogue of Microorganisms (GCM) 10K type strain sequencing project: providing services to taxonomists for standard genome sequencing and annotation.</title>
        <authorList>
            <consortium name="The Broad Institute Genomics Platform"/>
            <consortium name="The Broad Institute Genome Sequencing Center for Infectious Disease"/>
            <person name="Wu L."/>
            <person name="Ma J."/>
        </authorList>
    </citation>
    <scope>NUCLEOTIDE SEQUENCE [LARGE SCALE GENOMIC DNA]</scope>
    <source>
        <strain evidence="5">JCM 9458</strain>
    </source>
</reference>
<name>A0ABP6T7L7_9ACTN</name>
<feature type="transmembrane region" description="Helical" evidence="2">
    <location>
        <begin position="260"/>
        <end position="279"/>
    </location>
</feature>
<keyword evidence="3" id="KW-0732">Signal</keyword>
<keyword evidence="5" id="KW-1185">Reference proteome</keyword>
<evidence type="ECO:0000256" key="3">
    <source>
        <dbReference type="SAM" id="SignalP"/>
    </source>
</evidence>
<dbReference type="InterPro" id="IPR008972">
    <property type="entry name" value="Cupredoxin"/>
</dbReference>
<feature type="compositionally biased region" description="Basic and acidic residues" evidence="1">
    <location>
        <begin position="227"/>
        <end position="240"/>
    </location>
</feature>
<feature type="signal peptide" evidence="3">
    <location>
        <begin position="1"/>
        <end position="29"/>
    </location>
</feature>
<organism evidence="4 5">
    <name type="scientific">Cryptosporangium minutisporangium</name>
    <dbReference type="NCBI Taxonomy" id="113569"/>
    <lineage>
        <taxon>Bacteria</taxon>
        <taxon>Bacillati</taxon>
        <taxon>Actinomycetota</taxon>
        <taxon>Actinomycetes</taxon>
        <taxon>Cryptosporangiales</taxon>
        <taxon>Cryptosporangiaceae</taxon>
        <taxon>Cryptosporangium</taxon>
    </lineage>
</organism>
<evidence type="ECO:0000256" key="1">
    <source>
        <dbReference type="SAM" id="MobiDB-lite"/>
    </source>
</evidence>
<evidence type="ECO:0000313" key="5">
    <source>
        <dbReference type="Proteomes" id="UP001501676"/>
    </source>
</evidence>
<dbReference type="Proteomes" id="UP001501676">
    <property type="component" value="Unassembled WGS sequence"/>
</dbReference>
<sequence length="313" mass="31697">MSRRQQRTTTLLLAVLVALTGFGPAPARAAQATMTFNGVLNVAGLLSSVTVTPAVVTVPAGSEVRFVNATSSALTVTVGGESTRLDPGRSAPMLFTGAERIETFSAAATAVNVPLVGSLTSSVGRITVLAMPSDATEPKPTIGPDAGGSPDSAPRSADDRHPTREPADATDGPGARSTQSGAVIPLPPGASSSVRPGASSTTRPSDGRDGPGGPEDFEDSDGAGVPGDDRPDSSDAKAADTEVSPVLPPFPGFSSTHDQLGLMVLLSAVVLVGLGAAAFRTVLAYRPVVEVGAHSQAARQAARKARTMRRKRS</sequence>
<proteinExistence type="predicted"/>
<feature type="chain" id="PRO_5046106563" evidence="3">
    <location>
        <begin position="30"/>
        <end position="313"/>
    </location>
</feature>
<keyword evidence="2" id="KW-0812">Transmembrane</keyword>
<protein>
    <submittedName>
        <fullName evidence="4">Uncharacterized protein</fullName>
    </submittedName>
</protein>
<dbReference type="SUPFAM" id="SSF49503">
    <property type="entry name" value="Cupredoxins"/>
    <property type="match status" value="1"/>
</dbReference>
<keyword evidence="2" id="KW-0472">Membrane</keyword>
<feature type="compositionally biased region" description="Basic and acidic residues" evidence="1">
    <location>
        <begin position="156"/>
        <end position="167"/>
    </location>
</feature>
<keyword evidence="2" id="KW-1133">Transmembrane helix</keyword>
<feature type="compositionally biased region" description="Polar residues" evidence="1">
    <location>
        <begin position="190"/>
        <end position="202"/>
    </location>
</feature>